<dbReference type="RefSeq" id="WP_036265123.1">
    <property type="nucleotide sequence ID" value="NZ_LMTZ01000085.1"/>
</dbReference>
<dbReference type="OrthoDB" id="9802795at2"/>
<comment type="subcellular location">
    <subcellularLocation>
        <location evidence="5 6">Cytoplasm</location>
    </subcellularLocation>
</comment>
<keyword evidence="11" id="KW-1185">Reference proteome</keyword>
<dbReference type="PANTHER" id="PTHR30008">
    <property type="entry name" value="EXODEOXYRIBONUCLEASE 7 LARGE SUBUNIT"/>
    <property type="match status" value="1"/>
</dbReference>
<dbReference type="HAMAP" id="MF_00378">
    <property type="entry name" value="Exonuc_7_L"/>
    <property type="match status" value="1"/>
</dbReference>
<dbReference type="GO" id="GO:0005737">
    <property type="term" value="C:cytoplasm"/>
    <property type="evidence" value="ECO:0007669"/>
    <property type="project" value="UniProtKB-SubCell"/>
</dbReference>
<dbReference type="GO" id="GO:0008855">
    <property type="term" value="F:exodeoxyribonuclease VII activity"/>
    <property type="evidence" value="ECO:0007669"/>
    <property type="project" value="UniProtKB-UniRule"/>
</dbReference>
<evidence type="ECO:0000256" key="5">
    <source>
        <dbReference type="HAMAP-Rule" id="MF_00378"/>
    </source>
</evidence>
<keyword evidence="4 5" id="KW-0269">Exonuclease</keyword>
<comment type="caution">
    <text evidence="9">The sequence shown here is derived from an EMBL/GenBank/DDBJ whole genome shotgun (WGS) entry which is preliminary data.</text>
</comment>
<dbReference type="GO" id="GO:0009318">
    <property type="term" value="C:exodeoxyribonuclease VII complex"/>
    <property type="evidence" value="ECO:0007669"/>
    <property type="project" value="UniProtKB-UniRule"/>
</dbReference>
<evidence type="ECO:0000313" key="11">
    <source>
        <dbReference type="Proteomes" id="UP000053372"/>
    </source>
</evidence>
<evidence type="ECO:0000256" key="4">
    <source>
        <dbReference type="ARBA" id="ARBA00022839"/>
    </source>
</evidence>
<feature type="domain" description="Exonuclease VII large subunit C-terminal" evidence="7">
    <location>
        <begin position="137"/>
        <end position="337"/>
    </location>
</feature>
<dbReference type="GO" id="GO:0006308">
    <property type="term" value="P:DNA catabolic process"/>
    <property type="evidence" value="ECO:0007669"/>
    <property type="project" value="UniProtKB-UniRule"/>
</dbReference>
<evidence type="ECO:0000313" key="9">
    <source>
        <dbReference type="EMBL" id="KST64493.1"/>
    </source>
</evidence>
<evidence type="ECO:0000256" key="6">
    <source>
        <dbReference type="RuleBase" id="RU004355"/>
    </source>
</evidence>
<dbReference type="EMBL" id="LMTZ01000121">
    <property type="protein sequence ID" value="KST64493.1"/>
    <property type="molecule type" value="Genomic_DNA"/>
</dbReference>
<reference evidence="9 11" key="1">
    <citation type="journal article" date="2015" name="Genome Announc.">
        <title>Draft Genome of the Euendolithic (true boring) Cyanobacterium Mastigocoleus testarum strain BC008.</title>
        <authorList>
            <person name="Guida B.S."/>
            <person name="Garcia-Pichel F."/>
        </authorList>
    </citation>
    <scope>NUCLEOTIDE SEQUENCE [LARGE SCALE GENOMIC DNA]</scope>
    <source>
        <strain evidence="9 11">BC008</strain>
    </source>
</reference>
<dbReference type="Proteomes" id="UP000053372">
    <property type="component" value="Unassembled WGS sequence"/>
</dbReference>
<evidence type="ECO:0000313" key="10">
    <source>
        <dbReference type="EMBL" id="KST67822.1"/>
    </source>
</evidence>
<comment type="subunit">
    <text evidence="5">Heterooligomer composed of large and small subunits.</text>
</comment>
<accession>A0A0V7ZIZ1</accession>
<keyword evidence="1 5" id="KW-0963">Cytoplasm</keyword>
<dbReference type="InterPro" id="IPR025824">
    <property type="entry name" value="OB-fold_nuc-bd_dom"/>
</dbReference>
<protein>
    <recommendedName>
        <fullName evidence="5">Exodeoxyribonuclease 7 large subunit</fullName>
        <ecNumber evidence="5">3.1.11.6</ecNumber>
    </recommendedName>
    <alternativeName>
        <fullName evidence="5">Exodeoxyribonuclease VII large subunit</fullName>
        <shortName evidence="5">Exonuclease VII large subunit</shortName>
    </alternativeName>
</protein>
<comment type="similarity">
    <text evidence="5 6">Belongs to the XseA family.</text>
</comment>
<dbReference type="GO" id="GO:0003676">
    <property type="term" value="F:nucleic acid binding"/>
    <property type="evidence" value="ECO:0007669"/>
    <property type="project" value="InterPro"/>
</dbReference>
<evidence type="ECO:0000259" key="8">
    <source>
        <dbReference type="Pfam" id="PF13742"/>
    </source>
</evidence>
<comment type="catalytic activity">
    <reaction evidence="5 6">
        <text>Exonucleolytic cleavage in either 5'- to 3'- or 3'- to 5'-direction to yield nucleoside 5'-phosphates.</text>
        <dbReference type="EC" id="3.1.11.6"/>
    </reaction>
</comment>
<dbReference type="NCBIfam" id="TIGR00237">
    <property type="entry name" value="xseA"/>
    <property type="match status" value="1"/>
</dbReference>
<evidence type="ECO:0000259" key="7">
    <source>
        <dbReference type="Pfam" id="PF02601"/>
    </source>
</evidence>
<dbReference type="EMBL" id="LMTZ01000085">
    <property type="protein sequence ID" value="KST67822.1"/>
    <property type="molecule type" value="Genomic_DNA"/>
</dbReference>
<dbReference type="InterPro" id="IPR003753">
    <property type="entry name" value="Exonuc_VII_L"/>
</dbReference>
<evidence type="ECO:0000256" key="1">
    <source>
        <dbReference type="ARBA" id="ARBA00022490"/>
    </source>
</evidence>
<dbReference type="CDD" id="cd04489">
    <property type="entry name" value="ExoVII_LU_OBF"/>
    <property type="match status" value="1"/>
</dbReference>
<feature type="domain" description="OB-fold nucleic acid binding" evidence="8">
    <location>
        <begin position="18"/>
        <end position="112"/>
    </location>
</feature>
<keyword evidence="2 5" id="KW-0540">Nuclease</keyword>
<dbReference type="Pfam" id="PF13742">
    <property type="entry name" value="tRNA_anti_2"/>
    <property type="match status" value="1"/>
</dbReference>
<gene>
    <name evidence="5" type="primary">xseA</name>
    <name evidence="9" type="ORF">BC008_17855</name>
    <name evidence="10" type="ORF">BC008_44575</name>
</gene>
<sequence length="428" mass="47775">MSFELSNSAVDLIADTALSVTGLTDYIRLLVEEDKHLRQIWVKGEVSSANNHKVGLFFTFQDPDGGAAIKCVIWRSQLGKLAQLPKVGEQLIILGSLRLYPARGEYQLNVWQTLPAGVGLQALRYQQLRKRLEVEGLFDVERKKSLPSHPQTIAVVTSPTAAAWGDIQKTLKQRYPGLHVLFSPATVQGEQAPTSIVKAIKRVEEDKRAEVLILSRGGGAVEELACFNDERVVRAVAECSIPIITGIGHQRDESLVDLVADRRVHTPTAAAELVVPAIAELYSQHQERVTTLYEVVGNCYTDAADRLQLIENRLRRLGLDRQIEQELQALSWKRQRLLQGTTLQLQQSFAYVEMLRQKLATLDPKAVLKRGYAVVRQENGIIARCAADLTEGDRLLVELNDGEIQVRVTEIKNTRALRDKDSNDHEIG</sequence>
<evidence type="ECO:0000256" key="3">
    <source>
        <dbReference type="ARBA" id="ARBA00022801"/>
    </source>
</evidence>
<comment type="function">
    <text evidence="5">Bidirectionally degrades single-stranded DNA into large acid-insoluble oligonucleotides, which are then degraded further into small acid-soluble oligonucleotides.</text>
</comment>
<proteinExistence type="inferred from homology"/>
<dbReference type="PANTHER" id="PTHR30008:SF0">
    <property type="entry name" value="EXODEOXYRIBONUCLEASE 7 LARGE SUBUNIT"/>
    <property type="match status" value="1"/>
</dbReference>
<dbReference type="AlphaFoldDB" id="A0A0V7ZIZ1"/>
<organism evidence="9 11">
    <name type="scientific">Mastigocoleus testarum BC008</name>
    <dbReference type="NCBI Taxonomy" id="371196"/>
    <lineage>
        <taxon>Bacteria</taxon>
        <taxon>Bacillati</taxon>
        <taxon>Cyanobacteriota</taxon>
        <taxon>Cyanophyceae</taxon>
        <taxon>Nostocales</taxon>
        <taxon>Hapalosiphonaceae</taxon>
        <taxon>Mastigocoleus</taxon>
    </lineage>
</organism>
<evidence type="ECO:0000256" key="2">
    <source>
        <dbReference type="ARBA" id="ARBA00022722"/>
    </source>
</evidence>
<name>A0A0V7ZIZ1_9CYAN</name>
<keyword evidence="3 5" id="KW-0378">Hydrolase</keyword>
<dbReference type="Pfam" id="PF02601">
    <property type="entry name" value="Exonuc_VII_L"/>
    <property type="match status" value="1"/>
</dbReference>
<dbReference type="EC" id="3.1.11.6" evidence="5"/>
<dbReference type="InterPro" id="IPR020579">
    <property type="entry name" value="Exonuc_VII_lsu_C"/>
</dbReference>